<reference evidence="1 2" key="1">
    <citation type="submission" date="2018-02" db="EMBL/GenBank/DDBJ databases">
        <title>Draft genome sequences of Elsinoe sp., causing black scab on jojoba.</title>
        <authorList>
            <person name="Stodart B."/>
            <person name="Jeffress S."/>
            <person name="Ash G."/>
            <person name="Arun Chinnappa K."/>
        </authorList>
    </citation>
    <scope>NUCLEOTIDE SEQUENCE [LARGE SCALE GENOMIC DNA]</scope>
    <source>
        <strain evidence="1 2">Hillstone_2</strain>
    </source>
</reference>
<dbReference type="AlphaFoldDB" id="A0A4U7AUC1"/>
<evidence type="ECO:0000313" key="2">
    <source>
        <dbReference type="Proteomes" id="UP000308133"/>
    </source>
</evidence>
<evidence type="ECO:0000313" key="1">
    <source>
        <dbReference type="EMBL" id="TKX20270.1"/>
    </source>
</evidence>
<dbReference type="Proteomes" id="UP000308133">
    <property type="component" value="Unassembled WGS sequence"/>
</dbReference>
<sequence>MVDTVVQTLGTEDMEALEAAEGMIYEDAALDIAAVARAAAGIIPEGAAVEEIEEVWTTQLGVGVEVEGSGGGGGGASQKPVITVAINFGTTATGAAFLEESNDLLNPHVIQSWPGRSDQSYKVPSIISFPFGSRIPSGWGFQTRMNDTEHRCFKLGLESECSREAWMTDIIRARDPRWGEEFYFKPFYYQIRLCIEGTELTVSVDMAGDDRVRAKTIKYT</sequence>
<comment type="caution">
    <text evidence="1">The sequence shown here is derived from an EMBL/GenBank/DDBJ whole genome shotgun (WGS) entry which is preliminary data.</text>
</comment>
<protein>
    <submittedName>
        <fullName evidence="1">Uncharacterized protein</fullName>
    </submittedName>
</protein>
<organism evidence="1 2">
    <name type="scientific">Elsinoe australis</name>
    <dbReference type="NCBI Taxonomy" id="40998"/>
    <lineage>
        <taxon>Eukaryota</taxon>
        <taxon>Fungi</taxon>
        <taxon>Dikarya</taxon>
        <taxon>Ascomycota</taxon>
        <taxon>Pezizomycotina</taxon>
        <taxon>Dothideomycetes</taxon>
        <taxon>Dothideomycetidae</taxon>
        <taxon>Myriangiales</taxon>
        <taxon>Elsinoaceae</taxon>
        <taxon>Elsinoe</taxon>
    </lineage>
</organism>
<name>A0A4U7AUC1_9PEZI</name>
<accession>A0A4U7AUC1</accession>
<gene>
    <name evidence="1" type="ORF">C1H76_7523</name>
</gene>
<proteinExistence type="predicted"/>
<dbReference type="EMBL" id="PTQR01000094">
    <property type="protein sequence ID" value="TKX20270.1"/>
    <property type="molecule type" value="Genomic_DNA"/>
</dbReference>